<feature type="transmembrane region" description="Helical" evidence="6">
    <location>
        <begin position="141"/>
        <end position="159"/>
    </location>
</feature>
<dbReference type="CDD" id="cd06580">
    <property type="entry name" value="TM_PBP1_transp_TpRbsC_like"/>
    <property type="match status" value="1"/>
</dbReference>
<dbReference type="PANTHER" id="PTHR47089:SF1">
    <property type="entry name" value="GUANOSINE ABC TRANSPORTER PERMEASE PROTEIN NUPP"/>
    <property type="match status" value="1"/>
</dbReference>
<evidence type="ECO:0000256" key="2">
    <source>
        <dbReference type="ARBA" id="ARBA00022475"/>
    </source>
</evidence>
<reference evidence="7" key="1">
    <citation type="submission" date="2019-11" db="EMBL/GenBank/DDBJ databases">
        <authorList>
            <person name="Feng L."/>
        </authorList>
    </citation>
    <scope>NUCLEOTIDE SEQUENCE</scope>
    <source>
        <strain evidence="7">AundefinedLFYP135</strain>
    </source>
</reference>
<dbReference type="EMBL" id="CACRSL010000003">
    <property type="protein sequence ID" value="VYS72668.1"/>
    <property type="molecule type" value="Genomic_DNA"/>
</dbReference>
<evidence type="ECO:0000256" key="5">
    <source>
        <dbReference type="ARBA" id="ARBA00023136"/>
    </source>
</evidence>
<feature type="transmembrane region" description="Helical" evidence="6">
    <location>
        <begin position="88"/>
        <end position="105"/>
    </location>
</feature>
<evidence type="ECO:0000256" key="6">
    <source>
        <dbReference type="SAM" id="Phobius"/>
    </source>
</evidence>
<keyword evidence="5 6" id="KW-0472">Membrane</keyword>
<organism evidence="7">
    <name type="scientific">uncultured Anaerotruncus sp</name>
    <dbReference type="NCBI Taxonomy" id="905011"/>
    <lineage>
        <taxon>Bacteria</taxon>
        <taxon>Bacillati</taxon>
        <taxon>Bacillota</taxon>
        <taxon>Clostridia</taxon>
        <taxon>Eubacteriales</taxon>
        <taxon>Oscillospiraceae</taxon>
        <taxon>Anaerotruncus</taxon>
        <taxon>environmental samples</taxon>
    </lineage>
</organism>
<evidence type="ECO:0000313" key="7">
    <source>
        <dbReference type="EMBL" id="VYS72668.1"/>
    </source>
</evidence>
<dbReference type="GO" id="GO:0022857">
    <property type="term" value="F:transmembrane transporter activity"/>
    <property type="evidence" value="ECO:0007669"/>
    <property type="project" value="InterPro"/>
</dbReference>
<dbReference type="AlphaFoldDB" id="A0A6N2QWW8"/>
<accession>A0A6N2QWW8</accession>
<evidence type="ECO:0000256" key="4">
    <source>
        <dbReference type="ARBA" id="ARBA00022989"/>
    </source>
</evidence>
<protein>
    <submittedName>
        <fullName evidence="7">Beta-methylgalactoside transporter inner membrane component</fullName>
    </submittedName>
</protein>
<feature type="transmembrane region" description="Helical" evidence="6">
    <location>
        <begin position="341"/>
        <end position="363"/>
    </location>
</feature>
<proteinExistence type="predicted"/>
<keyword evidence="2" id="KW-1003">Cell membrane</keyword>
<feature type="transmembrane region" description="Helical" evidence="6">
    <location>
        <begin position="12"/>
        <end position="34"/>
    </location>
</feature>
<gene>
    <name evidence="7" type="ORF">AULFYP135_00044</name>
</gene>
<dbReference type="PANTHER" id="PTHR47089">
    <property type="entry name" value="ABC TRANSPORTER, PERMEASE PROTEIN"/>
    <property type="match status" value="1"/>
</dbReference>
<evidence type="ECO:0000256" key="1">
    <source>
        <dbReference type="ARBA" id="ARBA00004651"/>
    </source>
</evidence>
<feature type="transmembrane region" description="Helical" evidence="6">
    <location>
        <begin position="111"/>
        <end position="132"/>
    </location>
</feature>
<keyword evidence="3 6" id="KW-0812">Transmembrane</keyword>
<name>A0A6N2QWW8_9FIRM</name>
<dbReference type="GO" id="GO:0005886">
    <property type="term" value="C:plasma membrane"/>
    <property type="evidence" value="ECO:0007669"/>
    <property type="project" value="UniProtKB-SubCell"/>
</dbReference>
<feature type="transmembrane region" description="Helical" evidence="6">
    <location>
        <begin position="296"/>
        <end position="321"/>
    </location>
</feature>
<feature type="transmembrane region" description="Helical" evidence="6">
    <location>
        <begin position="54"/>
        <end position="76"/>
    </location>
</feature>
<dbReference type="InterPro" id="IPR001851">
    <property type="entry name" value="ABC_transp_permease"/>
</dbReference>
<feature type="transmembrane region" description="Helical" evidence="6">
    <location>
        <begin position="212"/>
        <end position="230"/>
    </location>
</feature>
<dbReference type="Pfam" id="PF02653">
    <property type="entry name" value="BPD_transp_2"/>
    <property type="match status" value="1"/>
</dbReference>
<keyword evidence="4 6" id="KW-1133">Transmembrane helix</keyword>
<sequence length="382" mass="40724">MDTVQKWLKKPLTSIVISIVLGFVVGAVVLSVAGYNPLEAYAAMFRGIFSKPKYMAQVVIKSTPLILTGLSVAFAFKTGLFNIGAEGQYIIGSVAAVLVGAKLSLPPVLHFLAVVLAAMVAAGLWGCFAGFLKAKFGINEVITCIMLNWIALYFNNFMIQMPWLKKPGAEASYEVQRSAWSMVLGNYKATEEGRQALLANPTLADVVLKTDLNYGILFAILAALLVWFVLNRTCKGFELRSVGFNSDAARFAGINVNRNIMHSMFIAGALAGLAGALQMTGVMPHRISMLAAQEGYGFDGISVALIANSSPIGCIFSGLLFGGLKYGGSAIQSTTGAPSEVINIVIGTIVFFIAMSTMFRVLADKLAKRGGKRHASHTDSGN</sequence>
<comment type="subcellular location">
    <subcellularLocation>
        <location evidence="1">Cell membrane</location>
        <topology evidence="1">Multi-pass membrane protein</topology>
    </subcellularLocation>
</comment>
<evidence type="ECO:0000256" key="3">
    <source>
        <dbReference type="ARBA" id="ARBA00022692"/>
    </source>
</evidence>